<dbReference type="PANTHER" id="PTHR43156">
    <property type="entry name" value="STAGE II SPORULATION PROTEIN E-RELATED"/>
    <property type="match status" value="1"/>
</dbReference>
<dbReference type="Gene3D" id="3.60.40.10">
    <property type="entry name" value="PPM-type phosphatase domain"/>
    <property type="match status" value="1"/>
</dbReference>
<feature type="transmembrane region" description="Helical" evidence="2">
    <location>
        <begin position="346"/>
        <end position="365"/>
    </location>
</feature>
<dbReference type="EMBL" id="QXTF01000002">
    <property type="protein sequence ID" value="RIX29261.1"/>
    <property type="molecule type" value="Genomic_DNA"/>
</dbReference>
<organism evidence="4 5">
    <name type="scientific">Sphingomonas edaphi</name>
    <dbReference type="NCBI Taxonomy" id="2315689"/>
    <lineage>
        <taxon>Bacteria</taxon>
        <taxon>Pseudomonadati</taxon>
        <taxon>Pseudomonadota</taxon>
        <taxon>Alphaproteobacteria</taxon>
        <taxon>Sphingomonadales</taxon>
        <taxon>Sphingomonadaceae</taxon>
        <taxon>Sphingomonas</taxon>
    </lineage>
</organism>
<reference evidence="4 5" key="1">
    <citation type="submission" date="2018-09" db="EMBL/GenBank/DDBJ databases">
        <title>Sphingomonas sp. DAC4.</title>
        <authorList>
            <person name="Seo T."/>
        </authorList>
    </citation>
    <scope>NUCLEOTIDE SEQUENCE [LARGE SCALE GENOMIC DNA]</scope>
    <source>
        <strain evidence="4 5">DAC4</strain>
    </source>
</reference>
<keyword evidence="2" id="KW-1133">Transmembrane helix</keyword>
<proteinExistence type="predicted"/>
<dbReference type="AlphaFoldDB" id="A0A418PZK2"/>
<dbReference type="SUPFAM" id="SSF81606">
    <property type="entry name" value="PP2C-like"/>
    <property type="match status" value="1"/>
</dbReference>
<evidence type="ECO:0000256" key="2">
    <source>
        <dbReference type="SAM" id="Phobius"/>
    </source>
</evidence>
<dbReference type="PANTHER" id="PTHR43156:SF2">
    <property type="entry name" value="STAGE II SPORULATION PROTEIN E"/>
    <property type="match status" value="1"/>
</dbReference>
<name>A0A418PZK2_9SPHN</name>
<accession>A0A418PZK2</accession>
<dbReference type="Proteomes" id="UP000285023">
    <property type="component" value="Unassembled WGS sequence"/>
</dbReference>
<protein>
    <submittedName>
        <fullName evidence="4">CHASE2 domain-containing protein</fullName>
    </submittedName>
</protein>
<keyword evidence="2" id="KW-0472">Membrane</keyword>
<evidence type="ECO:0000313" key="5">
    <source>
        <dbReference type="Proteomes" id="UP000285023"/>
    </source>
</evidence>
<comment type="caution">
    <text evidence="4">The sequence shown here is derived from an EMBL/GenBank/DDBJ whole genome shotgun (WGS) entry which is preliminary data.</text>
</comment>
<gene>
    <name evidence="4" type="ORF">D3M59_08145</name>
</gene>
<feature type="transmembrane region" description="Helical" evidence="2">
    <location>
        <begin position="401"/>
        <end position="419"/>
    </location>
</feature>
<keyword evidence="1" id="KW-0378">Hydrolase</keyword>
<dbReference type="InterPro" id="IPR036457">
    <property type="entry name" value="PPM-type-like_dom_sf"/>
</dbReference>
<dbReference type="InterPro" id="IPR052016">
    <property type="entry name" value="Bact_Sigma-Reg"/>
</dbReference>
<dbReference type="Pfam" id="PF05226">
    <property type="entry name" value="CHASE2"/>
    <property type="match status" value="1"/>
</dbReference>
<dbReference type="PROSITE" id="PS51746">
    <property type="entry name" value="PPM_2"/>
    <property type="match status" value="1"/>
</dbReference>
<dbReference type="SMART" id="SM00331">
    <property type="entry name" value="PP2C_SIG"/>
    <property type="match status" value="1"/>
</dbReference>
<sequence>MTGLKSASRRPARRIVASWFFAVVAAVLLSVLLGERIRNVLFDNWQEAKPRDLAATDVRVVLVDNASIAAVGSWPWPRYYFARLTEELAARQARVIAFDIFFSEPDRTSPESFLSFYPETSAAAASEIRKLEPMDKLFGQVIGAAPVVLAHAAVNDAADGSPVISEAPIDGKFPPKLESWPAELAAIPEIEDAALGHGLVNVRPDGDGVTRAVPLILRASGKPRTGFALETARHALGSDRITSNATYIRVGNRTIPVDAHGRMRLHFGNFPSNRIISASDVLGNSPELKADEFAGKTVVIGLAADGSSDIAATPIRAEEWGPLIQAQAVDTILRGGWLERPRWARWVEWFVSGTTALLALGIALFNRPYRVAFALTLIAIPIACLFLFRIHGLLIDPLRPMLVGGSAALGVATSLFALARADRERLRGALVQERIAAAETEGELQAARAIQLGMVPPREKLRNLDPRVDVDALLEPARSVGGDFYDAVKVDDDHLAVAIADVTGKGVPAALFMAMSKALTGSALSQVRRDPAAILASINEQLLKDYGEAMSVTMLLAIIDLGSGDVQLACAGHDHPIVVGTDGEAARIELEGGPPLSILPFDYPAEQLKLERGETLLLITDGVTEAQDSSQRLFGSERLLQAGTLSIGSASQTCRSVRDLVRDFEAGTEATDDLTVMAVRYVGA</sequence>
<feature type="transmembrane region" description="Helical" evidence="2">
    <location>
        <begin position="372"/>
        <end position="395"/>
    </location>
</feature>
<evidence type="ECO:0000256" key="1">
    <source>
        <dbReference type="ARBA" id="ARBA00022801"/>
    </source>
</evidence>
<feature type="domain" description="PPM-type phosphatase" evidence="3">
    <location>
        <begin position="467"/>
        <end position="681"/>
    </location>
</feature>
<dbReference type="InterPro" id="IPR007890">
    <property type="entry name" value="CHASE2"/>
</dbReference>
<keyword evidence="2" id="KW-0812">Transmembrane</keyword>
<dbReference type="SMART" id="SM01080">
    <property type="entry name" value="CHASE2"/>
    <property type="match status" value="1"/>
</dbReference>
<dbReference type="Pfam" id="PF07228">
    <property type="entry name" value="SpoIIE"/>
    <property type="match status" value="1"/>
</dbReference>
<dbReference type="InterPro" id="IPR001932">
    <property type="entry name" value="PPM-type_phosphatase-like_dom"/>
</dbReference>
<evidence type="ECO:0000259" key="3">
    <source>
        <dbReference type="PROSITE" id="PS51746"/>
    </source>
</evidence>
<keyword evidence="5" id="KW-1185">Reference proteome</keyword>
<dbReference type="GO" id="GO:0016791">
    <property type="term" value="F:phosphatase activity"/>
    <property type="evidence" value="ECO:0007669"/>
    <property type="project" value="TreeGrafter"/>
</dbReference>
<evidence type="ECO:0000313" key="4">
    <source>
        <dbReference type="EMBL" id="RIX29261.1"/>
    </source>
</evidence>